<feature type="transmembrane region" description="Helical" evidence="8">
    <location>
        <begin position="387"/>
        <end position="406"/>
    </location>
</feature>
<dbReference type="PANTHER" id="PTHR48020">
    <property type="entry name" value="PROTON MYO-INOSITOL COTRANSPORTER"/>
    <property type="match status" value="1"/>
</dbReference>
<dbReference type="FunFam" id="1.20.1250.20:FF:000100">
    <property type="entry name" value="MFS sugar transporter, putative"/>
    <property type="match status" value="1"/>
</dbReference>
<dbReference type="EMBL" id="LFZO01000056">
    <property type="protein sequence ID" value="KXT15555.1"/>
    <property type="molecule type" value="Genomic_DNA"/>
</dbReference>
<dbReference type="PRINTS" id="PR00171">
    <property type="entry name" value="SUGRTRNSPORT"/>
</dbReference>
<dbReference type="InterPro" id="IPR050814">
    <property type="entry name" value="Myo-inositol_Transporter"/>
</dbReference>
<dbReference type="GO" id="GO:0015798">
    <property type="term" value="P:myo-inositol transport"/>
    <property type="evidence" value="ECO:0007669"/>
    <property type="project" value="UniProtKB-ARBA"/>
</dbReference>
<feature type="transmembrane region" description="Helical" evidence="8">
    <location>
        <begin position="261"/>
        <end position="283"/>
    </location>
</feature>
<dbReference type="PROSITE" id="PS50850">
    <property type="entry name" value="MFS"/>
    <property type="match status" value="1"/>
</dbReference>
<comment type="caution">
    <text evidence="10">The sequence shown here is derived from an EMBL/GenBank/DDBJ whole genome shotgun (WGS) entry which is preliminary data.</text>
</comment>
<dbReference type="InterPro" id="IPR036259">
    <property type="entry name" value="MFS_trans_sf"/>
</dbReference>
<feature type="transmembrane region" description="Helical" evidence="8">
    <location>
        <begin position="227"/>
        <end position="249"/>
    </location>
</feature>
<dbReference type="Gene3D" id="1.20.1250.20">
    <property type="entry name" value="MFS general substrate transporter like domains"/>
    <property type="match status" value="1"/>
</dbReference>
<evidence type="ECO:0000313" key="11">
    <source>
        <dbReference type="Proteomes" id="UP000073492"/>
    </source>
</evidence>
<comment type="similarity">
    <text evidence="2">Belongs to the major facilitator superfamily. Sugar transporter (TC 2.A.1.1) family.</text>
</comment>
<keyword evidence="4 8" id="KW-0812">Transmembrane</keyword>
<dbReference type="PANTHER" id="PTHR48020:SF26">
    <property type="entry name" value="MYO-INOSITOL TRANSPORTER, PUTATIVE (AFU_ORTHOLOGUE AFUA_4G01560)-RELATED"/>
    <property type="match status" value="1"/>
</dbReference>
<feature type="domain" description="Major facilitator superfamily (MFS) profile" evidence="9">
    <location>
        <begin position="133"/>
        <end position="578"/>
    </location>
</feature>
<sequence length="664" mass="74882">MAAPRKDEEAASHIEPEKRPSPSTASSSDEGKGKEFHETTEDGPPRQASVAALLKNPLLGMSEEDVVRDADDFVEARGLQEDRDAFRKGALLARVTQRHNGFEMVDELSEEEKTWLRDEVAHRWRQPFMLYFLVVLCAGSAIVQGMDQTAVNGAQQFYFRTFNIGEEQVWLRGLLNGAPYLCSALLGCWTNAPLNKLLGRRGTIWISCLISFVAGIWMAAADSWYNLLIARFALGFAVGAKSSTTPVYAAESAPKTIRGALTMMWQMWTAFGIMLGFVVSVAFQPLDFLGEDSQWRWMLASTSIPPLIVMLMVYICPESPRWYMEKGKFDKAFHAMSRLRSHKIQAARDMYYASKLLEVEAQQREGKSLWKEFFTVKRNRRAAQSSFFVMFMQQFCGVNVIAYYSTQIFLDAGFNETNALLVSFGTGVTNWLFAIPAIYTIDTFGRRNLLLVTFPLMAICLFWCGFSFLIPDTQGPEGPEPTNAKLGSIAASIYLFMVVYSPGEGPVPFTYSAEAFPLYIRDIGMSFATATTWGFNFILSLTWPALVQAFTPTGAFGWYAAWNLFGWVFCYFLLPETKNLTLEELDNVFSVGNREHAKYYTEKLPWYFNKHILRKDVQVFEPLYQFADPYAESERRASMARRQSVVEENKASAAGTTEVGGTVV</sequence>
<keyword evidence="3" id="KW-0813">Transport</keyword>
<feature type="transmembrane region" description="Helical" evidence="8">
    <location>
        <begin position="202"/>
        <end position="221"/>
    </location>
</feature>
<comment type="subcellular location">
    <subcellularLocation>
        <location evidence="1">Membrane</location>
        <topology evidence="1">Multi-pass membrane protein</topology>
    </subcellularLocation>
</comment>
<evidence type="ECO:0000259" key="9">
    <source>
        <dbReference type="PROSITE" id="PS50850"/>
    </source>
</evidence>
<protein>
    <recommendedName>
        <fullName evidence="9">Major facilitator superfamily (MFS) profile domain-containing protein</fullName>
    </recommendedName>
</protein>
<feature type="transmembrane region" description="Helical" evidence="8">
    <location>
        <begin position="482"/>
        <end position="502"/>
    </location>
</feature>
<evidence type="ECO:0000256" key="2">
    <source>
        <dbReference type="ARBA" id="ARBA00010992"/>
    </source>
</evidence>
<dbReference type="Pfam" id="PF00083">
    <property type="entry name" value="Sugar_tr"/>
    <property type="match status" value="1"/>
</dbReference>
<dbReference type="InterPro" id="IPR003663">
    <property type="entry name" value="Sugar/inositol_transpt"/>
</dbReference>
<reference evidence="10 11" key="1">
    <citation type="submission" date="2015-07" db="EMBL/GenBank/DDBJ databases">
        <title>Comparative genomics of the Sigatoka disease complex on banana suggests a link between parallel evolutionary changes in Pseudocercospora fijiensis and Pseudocercospora eumusae and increased virulence on the banana host.</title>
        <authorList>
            <person name="Chang T.-C."/>
            <person name="Salvucci A."/>
            <person name="Crous P.W."/>
            <person name="Stergiopoulos I."/>
        </authorList>
    </citation>
    <scope>NUCLEOTIDE SEQUENCE [LARGE SCALE GENOMIC DNA]</scope>
    <source>
        <strain evidence="10 11">CBS 116634</strain>
    </source>
</reference>
<feature type="compositionally biased region" description="Basic and acidic residues" evidence="7">
    <location>
        <begin position="29"/>
        <end position="44"/>
    </location>
</feature>
<dbReference type="InterPro" id="IPR020846">
    <property type="entry name" value="MFS_dom"/>
</dbReference>
<evidence type="ECO:0000256" key="8">
    <source>
        <dbReference type="SAM" id="Phobius"/>
    </source>
</evidence>
<dbReference type="GO" id="GO:0022857">
    <property type="term" value="F:transmembrane transporter activity"/>
    <property type="evidence" value="ECO:0007669"/>
    <property type="project" value="InterPro"/>
</dbReference>
<feature type="transmembrane region" description="Helical" evidence="8">
    <location>
        <begin position="128"/>
        <end position="146"/>
    </location>
</feature>
<organism evidence="10 11">
    <name type="scientific">Pseudocercospora musae</name>
    <dbReference type="NCBI Taxonomy" id="113226"/>
    <lineage>
        <taxon>Eukaryota</taxon>
        <taxon>Fungi</taxon>
        <taxon>Dikarya</taxon>
        <taxon>Ascomycota</taxon>
        <taxon>Pezizomycotina</taxon>
        <taxon>Dothideomycetes</taxon>
        <taxon>Dothideomycetidae</taxon>
        <taxon>Mycosphaerellales</taxon>
        <taxon>Mycosphaerellaceae</taxon>
        <taxon>Pseudocercospora</taxon>
    </lineage>
</organism>
<dbReference type="OrthoDB" id="5290825at2759"/>
<evidence type="ECO:0000256" key="4">
    <source>
        <dbReference type="ARBA" id="ARBA00022692"/>
    </source>
</evidence>
<dbReference type="NCBIfam" id="TIGR00879">
    <property type="entry name" value="SP"/>
    <property type="match status" value="1"/>
</dbReference>
<dbReference type="GO" id="GO:0016020">
    <property type="term" value="C:membrane"/>
    <property type="evidence" value="ECO:0007669"/>
    <property type="project" value="UniProtKB-SubCell"/>
</dbReference>
<dbReference type="AlphaFoldDB" id="A0A139ILN0"/>
<dbReference type="Proteomes" id="UP000073492">
    <property type="component" value="Unassembled WGS sequence"/>
</dbReference>
<dbReference type="InterPro" id="IPR005828">
    <property type="entry name" value="MFS_sugar_transport-like"/>
</dbReference>
<proteinExistence type="inferred from homology"/>
<feature type="compositionally biased region" description="Basic and acidic residues" evidence="7">
    <location>
        <begin position="1"/>
        <end position="20"/>
    </location>
</feature>
<feature type="transmembrane region" description="Helical" evidence="8">
    <location>
        <begin position="448"/>
        <end position="470"/>
    </location>
</feature>
<accession>A0A139ILN0</accession>
<evidence type="ECO:0000313" key="10">
    <source>
        <dbReference type="EMBL" id="KXT15555.1"/>
    </source>
</evidence>
<feature type="transmembrane region" description="Helical" evidence="8">
    <location>
        <begin position="295"/>
        <end position="316"/>
    </location>
</feature>
<dbReference type="GO" id="GO:0015791">
    <property type="term" value="P:polyol transmembrane transport"/>
    <property type="evidence" value="ECO:0007669"/>
    <property type="project" value="UniProtKB-ARBA"/>
</dbReference>
<evidence type="ECO:0000256" key="7">
    <source>
        <dbReference type="SAM" id="MobiDB-lite"/>
    </source>
</evidence>
<feature type="transmembrane region" description="Helical" evidence="8">
    <location>
        <begin position="169"/>
        <end position="190"/>
    </location>
</feature>
<feature type="transmembrane region" description="Helical" evidence="8">
    <location>
        <begin position="418"/>
        <end position="441"/>
    </location>
</feature>
<keyword evidence="5 8" id="KW-1133">Transmembrane helix</keyword>
<keyword evidence="11" id="KW-1185">Reference proteome</keyword>
<feature type="transmembrane region" description="Helical" evidence="8">
    <location>
        <begin position="555"/>
        <end position="574"/>
    </location>
</feature>
<feature type="transmembrane region" description="Helical" evidence="8">
    <location>
        <begin position="523"/>
        <end position="543"/>
    </location>
</feature>
<gene>
    <name evidence="10" type="ORF">AC579_6531</name>
</gene>
<evidence type="ECO:0000256" key="6">
    <source>
        <dbReference type="ARBA" id="ARBA00023136"/>
    </source>
</evidence>
<name>A0A139ILN0_9PEZI</name>
<evidence type="ECO:0000256" key="3">
    <source>
        <dbReference type="ARBA" id="ARBA00022448"/>
    </source>
</evidence>
<evidence type="ECO:0000256" key="1">
    <source>
        <dbReference type="ARBA" id="ARBA00004141"/>
    </source>
</evidence>
<keyword evidence="6 8" id="KW-0472">Membrane</keyword>
<dbReference type="SUPFAM" id="SSF103473">
    <property type="entry name" value="MFS general substrate transporter"/>
    <property type="match status" value="1"/>
</dbReference>
<feature type="region of interest" description="Disordered" evidence="7">
    <location>
        <begin position="1"/>
        <end position="47"/>
    </location>
</feature>
<evidence type="ECO:0000256" key="5">
    <source>
        <dbReference type="ARBA" id="ARBA00022989"/>
    </source>
</evidence>